<dbReference type="Gene3D" id="2.60.120.1440">
    <property type="match status" value="1"/>
</dbReference>
<comment type="caution">
    <text evidence="4">The sequence shown here is derived from an EMBL/GenBank/DDBJ whole genome shotgun (WGS) entry which is preliminary data.</text>
</comment>
<keyword evidence="1" id="KW-1133">Transmembrane helix</keyword>
<dbReference type="EMBL" id="JAGHKP010000002">
    <property type="protein sequence ID" value="MBO9152401.1"/>
    <property type="molecule type" value="Genomic_DNA"/>
</dbReference>
<feature type="domain" description="Protein FecR C-terminal" evidence="3">
    <location>
        <begin position="325"/>
        <end position="391"/>
    </location>
</feature>
<keyword evidence="1" id="KW-0472">Membrane</keyword>
<dbReference type="PANTHER" id="PTHR30273">
    <property type="entry name" value="PERIPLASMIC SIGNAL SENSOR AND SIGMA FACTOR ACTIVATOR FECR-RELATED"/>
    <property type="match status" value="1"/>
</dbReference>
<feature type="transmembrane region" description="Helical" evidence="1">
    <location>
        <begin position="86"/>
        <end position="104"/>
    </location>
</feature>
<organism evidence="4 5">
    <name type="scientific">Chitinophaga chungangae</name>
    <dbReference type="NCBI Taxonomy" id="2821488"/>
    <lineage>
        <taxon>Bacteria</taxon>
        <taxon>Pseudomonadati</taxon>
        <taxon>Bacteroidota</taxon>
        <taxon>Chitinophagia</taxon>
        <taxon>Chitinophagales</taxon>
        <taxon>Chitinophagaceae</taxon>
        <taxon>Chitinophaga</taxon>
    </lineage>
</organism>
<dbReference type="InterPro" id="IPR006860">
    <property type="entry name" value="FecR"/>
</dbReference>
<dbReference type="InterPro" id="IPR012373">
    <property type="entry name" value="Ferrdict_sens_TM"/>
</dbReference>
<dbReference type="Gene3D" id="3.55.50.30">
    <property type="match status" value="1"/>
</dbReference>
<evidence type="ECO:0000259" key="3">
    <source>
        <dbReference type="Pfam" id="PF16344"/>
    </source>
</evidence>
<gene>
    <name evidence="4" type="ORF">J7I43_09290</name>
</gene>
<dbReference type="Pfam" id="PF16344">
    <property type="entry name" value="FecR_C"/>
    <property type="match status" value="1"/>
</dbReference>
<protein>
    <submittedName>
        <fullName evidence="4">FecR domain-containing protein</fullName>
    </submittedName>
</protein>
<evidence type="ECO:0000313" key="5">
    <source>
        <dbReference type="Proteomes" id="UP000679126"/>
    </source>
</evidence>
<dbReference type="Pfam" id="PF04773">
    <property type="entry name" value="FecR"/>
    <property type="match status" value="1"/>
</dbReference>
<accession>A0ABS3YCL7</accession>
<feature type="domain" description="FecR protein" evidence="2">
    <location>
        <begin position="184"/>
        <end position="279"/>
    </location>
</feature>
<proteinExistence type="predicted"/>
<evidence type="ECO:0000259" key="2">
    <source>
        <dbReference type="Pfam" id="PF04773"/>
    </source>
</evidence>
<keyword evidence="5" id="KW-1185">Reference proteome</keyword>
<reference evidence="5" key="1">
    <citation type="submission" date="2021-03" db="EMBL/GenBank/DDBJ databases">
        <title>Assistant Professor.</title>
        <authorList>
            <person name="Huq M.A."/>
        </authorList>
    </citation>
    <scope>NUCLEOTIDE SEQUENCE [LARGE SCALE GENOMIC DNA]</scope>
    <source>
        <strain evidence="5">MAH-28</strain>
    </source>
</reference>
<evidence type="ECO:0000313" key="4">
    <source>
        <dbReference type="EMBL" id="MBO9152401.1"/>
    </source>
</evidence>
<dbReference type="InterPro" id="IPR032508">
    <property type="entry name" value="FecR_C"/>
</dbReference>
<dbReference type="PANTHER" id="PTHR30273:SF2">
    <property type="entry name" value="PROTEIN FECR"/>
    <property type="match status" value="1"/>
</dbReference>
<dbReference type="Proteomes" id="UP000679126">
    <property type="component" value="Unassembled WGS sequence"/>
</dbReference>
<evidence type="ECO:0000256" key="1">
    <source>
        <dbReference type="SAM" id="Phobius"/>
    </source>
</evidence>
<name>A0ABS3YCL7_9BACT</name>
<sequence>MSQEKIYQLLDKYASGGLTAAEQRELSELLQSLDGREFTAVTERYAQIVEQRGVPGEADTVLFERIRERIGDMEGEMRPVRTRTRWWAAAAVLLALLSAGAYLFNRQPRQIVSLKPAADTVHHEIRPGGNKAVLTLANGSTIVLDEAADGTLAQQGGTNVVKLGNGQLAYVGDGGEVSASVYNTIATPRGGQYRIALSDGTQVWLNAASSIRYPAVFGGSERRVEITGEAYFEVAKDEKRPFTVQINKSTEINVLGTHFNVNAYEDESNIRTTLLEGKVSVAVFGKQNILKPGQQGTVIYGNSGGAVQVKEVDTGEAVAWKEGMFSFKNADLRAVMRQLSRWYDVEVAYEGGNSNAVFEGKIQRELNLADVLDALRKNNVQFRIEGRKIIVRQ</sequence>
<keyword evidence="1" id="KW-0812">Transmembrane</keyword>
<dbReference type="RefSeq" id="WP_209145393.1">
    <property type="nucleotide sequence ID" value="NZ_JAGHKP010000002.1"/>
</dbReference>